<dbReference type="GO" id="GO:0016324">
    <property type="term" value="C:apical plasma membrane"/>
    <property type="evidence" value="ECO:0007669"/>
    <property type="project" value="UniProtKB-SubCell"/>
</dbReference>
<evidence type="ECO:0000256" key="19">
    <source>
        <dbReference type="SAM" id="Phobius"/>
    </source>
</evidence>
<proteinExistence type="inferred from homology"/>
<feature type="transmembrane region" description="Helical" evidence="19">
    <location>
        <begin position="113"/>
        <end position="130"/>
    </location>
</feature>
<keyword evidence="21" id="KW-1185">Reference proteome</keyword>
<comment type="catalytic activity">
    <reaction evidence="14">
        <text>L-leucine(out) + L-arginine(in) = L-leucine(in) + L-arginine(out)</text>
        <dbReference type="Rhea" id="RHEA:71059"/>
        <dbReference type="ChEBI" id="CHEBI:32682"/>
        <dbReference type="ChEBI" id="CHEBI:57427"/>
    </reaction>
    <physiologicalReaction direction="left-to-right" evidence="14">
        <dbReference type="Rhea" id="RHEA:71060"/>
    </physiologicalReaction>
</comment>
<keyword evidence="4" id="KW-1003">Cell membrane</keyword>
<evidence type="ECO:0000256" key="6">
    <source>
        <dbReference type="ARBA" id="ARBA00022692"/>
    </source>
</evidence>
<feature type="transmembrane region" description="Helical" evidence="19">
    <location>
        <begin position="37"/>
        <end position="58"/>
    </location>
</feature>
<comment type="catalytic activity">
    <reaction evidence="18">
        <text>L-phenylalanine(out) + L-arginine(in) = L-phenylalanine(in) + L-arginine(out)</text>
        <dbReference type="Rhea" id="RHEA:71067"/>
        <dbReference type="ChEBI" id="CHEBI:32682"/>
        <dbReference type="ChEBI" id="CHEBI:58095"/>
    </reaction>
    <physiologicalReaction direction="left-to-right" evidence="18">
        <dbReference type="Rhea" id="RHEA:71068"/>
    </physiologicalReaction>
</comment>
<reference evidence="20" key="1">
    <citation type="submission" date="2021-11" db="EMBL/GenBank/DDBJ databases">
        <authorList>
            <person name="Schell T."/>
        </authorList>
    </citation>
    <scope>NUCLEOTIDE SEQUENCE</scope>
    <source>
        <strain evidence="20">M5</strain>
    </source>
</reference>
<feature type="transmembrane region" description="Helical" evidence="19">
    <location>
        <begin position="461"/>
        <end position="481"/>
    </location>
</feature>
<feature type="transmembrane region" description="Helical" evidence="19">
    <location>
        <begin position="398"/>
        <end position="421"/>
    </location>
</feature>
<evidence type="ECO:0000256" key="3">
    <source>
        <dbReference type="ARBA" id="ARBA00022448"/>
    </source>
</evidence>
<accession>A0A8J2RLW9</accession>
<evidence type="ECO:0000256" key="18">
    <source>
        <dbReference type="ARBA" id="ARBA00093193"/>
    </source>
</evidence>
<dbReference type="FunFam" id="1.20.1740.10:FF:000015">
    <property type="entry name" value="B(0,+)-type amino acid transporter 1"/>
    <property type="match status" value="1"/>
</dbReference>
<evidence type="ECO:0000313" key="20">
    <source>
        <dbReference type="EMBL" id="CAH0102407.1"/>
    </source>
</evidence>
<evidence type="ECO:0000256" key="16">
    <source>
        <dbReference type="ARBA" id="ARBA00079910"/>
    </source>
</evidence>
<evidence type="ECO:0000256" key="2">
    <source>
        <dbReference type="ARBA" id="ARBA00009523"/>
    </source>
</evidence>
<dbReference type="OrthoDB" id="5982228at2759"/>
<evidence type="ECO:0000313" key="21">
    <source>
        <dbReference type="Proteomes" id="UP000789390"/>
    </source>
</evidence>
<sequence length="510" mass="55310">MENAAFDSCDEIRKDELSAEVKPNLEVTNGLELKRKVGLFSGVALIVGSGIFISPGGVLQRSGSVGLSLIMWAACGLLAILGSLSYAELGTLIPKSGGEYSYLIDGLSPLHPFWGPLPAFLYSWISVLLLRPTTFAVGCLSCASYTIYPILASMGLCLGTETEDLLIKVTAVLYIGLITALNCYSVDWTIRVQNFFTVAKLVAIAVLIGCGIYQLSTGETQYLAQGFEGSTTEFGTIATAFYGGLWAYDGWYQDRGCVMNNLNFITEEIKNPYVNLPRAIMIGIPLVTVCYLAVNVAYLTVLSPQALINSDAVAVDVGNYLLGPLAFTIPLAVAMSTFGGVLTGAFSTGRLCFATAREGHMIDVLSYIHVDSRIPSPALIFTAIIALILVISKNVSSLIDFFTFAVWIFYVLTMIVLLILRKTRPDARRPYKVPLFVPILTIIIGSYLIVAPIVTEPAVEYLYVLGVLFVGFLVYIPFVYYKCSLGFMGPITKFIQLTLSVGPTLKPMSD</sequence>
<evidence type="ECO:0000256" key="4">
    <source>
        <dbReference type="ARBA" id="ARBA00022475"/>
    </source>
</evidence>
<dbReference type="Pfam" id="PF13520">
    <property type="entry name" value="AA_permease_2"/>
    <property type="match status" value="1"/>
</dbReference>
<evidence type="ECO:0000256" key="10">
    <source>
        <dbReference type="ARBA" id="ARBA00051323"/>
    </source>
</evidence>
<evidence type="ECO:0000256" key="8">
    <source>
        <dbReference type="ARBA" id="ARBA00023136"/>
    </source>
</evidence>
<evidence type="ECO:0000256" key="17">
    <source>
        <dbReference type="ARBA" id="ARBA00083296"/>
    </source>
</evidence>
<keyword evidence="6 19" id="KW-0812">Transmembrane</keyword>
<evidence type="ECO:0000256" key="7">
    <source>
        <dbReference type="ARBA" id="ARBA00022989"/>
    </source>
</evidence>
<feature type="transmembrane region" description="Helical" evidence="19">
    <location>
        <begin position="137"/>
        <end position="159"/>
    </location>
</feature>
<evidence type="ECO:0000256" key="1">
    <source>
        <dbReference type="ARBA" id="ARBA00004424"/>
    </source>
</evidence>
<name>A0A8J2RLW9_9CRUS</name>
<keyword evidence="3" id="KW-0813">Transport</keyword>
<comment type="similarity">
    <text evidence="2">Belongs to the amino acid-polyamine-organocation (APC) superfamily.</text>
</comment>
<keyword evidence="9" id="KW-1015">Disulfide bond</keyword>
<evidence type="ECO:0000256" key="5">
    <source>
        <dbReference type="ARBA" id="ARBA00022553"/>
    </source>
</evidence>
<dbReference type="PIRSF" id="PIRSF006060">
    <property type="entry name" value="AA_transporter"/>
    <property type="match status" value="1"/>
</dbReference>
<comment type="caution">
    <text evidence="20">The sequence shown here is derived from an EMBL/GenBank/DDBJ whole genome shotgun (WGS) entry which is preliminary data.</text>
</comment>
<keyword evidence="5" id="KW-0597">Phosphoprotein</keyword>
<organism evidence="20 21">
    <name type="scientific">Daphnia galeata</name>
    <dbReference type="NCBI Taxonomy" id="27404"/>
    <lineage>
        <taxon>Eukaryota</taxon>
        <taxon>Metazoa</taxon>
        <taxon>Ecdysozoa</taxon>
        <taxon>Arthropoda</taxon>
        <taxon>Crustacea</taxon>
        <taxon>Branchiopoda</taxon>
        <taxon>Diplostraca</taxon>
        <taxon>Cladocera</taxon>
        <taxon>Anomopoda</taxon>
        <taxon>Daphniidae</taxon>
        <taxon>Daphnia</taxon>
    </lineage>
</organism>
<evidence type="ECO:0000256" key="15">
    <source>
        <dbReference type="ARBA" id="ARBA00074336"/>
    </source>
</evidence>
<gene>
    <name evidence="20" type="ORF">DGAL_LOCUS4803</name>
</gene>
<feature type="transmembrane region" description="Helical" evidence="19">
    <location>
        <begin position="70"/>
        <end position="93"/>
    </location>
</feature>
<comment type="subcellular location">
    <subcellularLocation>
        <location evidence="1">Apical cell membrane</location>
        <topology evidence="1">Multi-pass membrane protein</topology>
    </subcellularLocation>
</comment>
<evidence type="ECO:0000256" key="14">
    <source>
        <dbReference type="ARBA" id="ARBA00052732"/>
    </source>
</evidence>
<dbReference type="Gene3D" id="1.20.1740.10">
    <property type="entry name" value="Amino acid/polyamine transporter I"/>
    <property type="match status" value="1"/>
</dbReference>
<dbReference type="Proteomes" id="UP000789390">
    <property type="component" value="Unassembled WGS sequence"/>
</dbReference>
<keyword evidence="7 19" id="KW-1133">Transmembrane helix</keyword>
<feature type="transmembrane region" description="Helical" evidence="19">
    <location>
        <begin position="433"/>
        <end position="455"/>
    </location>
</feature>
<feature type="transmembrane region" description="Helical" evidence="19">
    <location>
        <begin position="165"/>
        <end position="183"/>
    </location>
</feature>
<evidence type="ECO:0000256" key="11">
    <source>
        <dbReference type="ARBA" id="ARBA00051814"/>
    </source>
</evidence>
<feature type="transmembrane region" description="Helical" evidence="19">
    <location>
        <begin position="279"/>
        <end position="301"/>
    </location>
</feature>
<feature type="transmembrane region" description="Helical" evidence="19">
    <location>
        <begin position="195"/>
        <end position="214"/>
    </location>
</feature>
<evidence type="ECO:0000256" key="13">
    <source>
        <dbReference type="ARBA" id="ARBA00052179"/>
    </source>
</evidence>
<keyword evidence="8 19" id="KW-0472">Membrane</keyword>
<dbReference type="InterPro" id="IPR002293">
    <property type="entry name" value="AA/rel_permease1"/>
</dbReference>
<dbReference type="EMBL" id="CAKKLH010000079">
    <property type="protein sequence ID" value="CAH0102407.1"/>
    <property type="molecule type" value="Genomic_DNA"/>
</dbReference>
<comment type="catalytic activity">
    <reaction evidence="11">
        <text>L-cystine(out) + L-arginine(in) = L-cystine(in) + L-arginine(out)</text>
        <dbReference type="Rhea" id="RHEA:71075"/>
        <dbReference type="ChEBI" id="CHEBI:32682"/>
        <dbReference type="ChEBI" id="CHEBI:35491"/>
    </reaction>
    <physiologicalReaction direction="left-to-right" evidence="11">
        <dbReference type="Rhea" id="RHEA:71076"/>
    </physiologicalReaction>
</comment>
<dbReference type="AlphaFoldDB" id="A0A8J2RLW9"/>
<feature type="transmembrane region" description="Helical" evidence="19">
    <location>
        <begin position="234"/>
        <end position="252"/>
    </location>
</feature>
<evidence type="ECO:0000256" key="12">
    <source>
        <dbReference type="ARBA" id="ARBA00051835"/>
    </source>
</evidence>
<evidence type="ECO:0000256" key="9">
    <source>
        <dbReference type="ARBA" id="ARBA00023157"/>
    </source>
</evidence>
<dbReference type="GO" id="GO:0015179">
    <property type="term" value="F:L-amino acid transmembrane transporter activity"/>
    <property type="evidence" value="ECO:0007669"/>
    <property type="project" value="TreeGrafter"/>
</dbReference>
<comment type="catalytic activity">
    <reaction evidence="10">
        <text>L-lysine(out) + L-arginine(in) = L-lysine(in) + L-arginine(out)</text>
        <dbReference type="Rhea" id="RHEA:70827"/>
        <dbReference type="ChEBI" id="CHEBI:32551"/>
        <dbReference type="ChEBI" id="CHEBI:32682"/>
    </reaction>
    <physiologicalReaction direction="left-to-right" evidence="10">
        <dbReference type="Rhea" id="RHEA:70828"/>
    </physiologicalReaction>
</comment>
<dbReference type="PANTHER" id="PTHR11785">
    <property type="entry name" value="AMINO ACID TRANSPORTER"/>
    <property type="match status" value="1"/>
</dbReference>
<comment type="catalytic activity">
    <reaction evidence="13">
        <text>L-cysteine(out) + L-arginine(in) = L-cysteine(in) + L-arginine(out)</text>
        <dbReference type="Rhea" id="RHEA:71071"/>
        <dbReference type="ChEBI" id="CHEBI:32682"/>
        <dbReference type="ChEBI" id="CHEBI:35235"/>
    </reaction>
    <physiologicalReaction direction="left-to-right" evidence="13">
        <dbReference type="Rhea" id="RHEA:71072"/>
    </physiologicalReaction>
</comment>
<protein>
    <recommendedName>
        <fullName evidence="15">b(0,+)-type amino acid transporter 1</fullName>
    </recommendedName>
    <alternativeName>
        <fullName evidence="16">Glycoprotein-associated amino acid transporter b0,+AT1</fullName>
    </alternativeName>
    <alternativeName>
        <fullName evidence="17">Solute carrier family 7 member 9</fullName>
    </alternativeName>
</protein>
<dbReference type="PANTHER" id="PTHR11785:SF512">
    <property type="entry name" value="SOBREMESA, ISOFORM B"/>
    <property type="match status" value="1"/>
</dbReference>
<feature type="transmembrane region" description="Helical" evidence="19">
    <location>
        <begin position="321"/>
        <end position="353"/>
    </location>
</feature>
<dbReference type="InterPro" id="IPR050598">
    <property type="entry name" value="AminoAcid_Transporter"/>
</dbReference>
<comment type="catalytic activity">
    <reaction evidence="12">
        <text>L-histidine(out) + L-arginine(in) = L-histidine(in) + L-arginine(out)</text>
        <dbReference type="Rhea" id="RHEA:71063"/>
        <dbReference type="ChEBI" id="CHEBI:32682"/>
        <dbReference type="ChEBI" id="CHEBI:57595"/>
    </reaction>
    <physiologicalReaction direction="left-to-right" evidence="12">
        <dbReference type="Rhea" id="RHEA:71064"/>
    </physiologicalReaction>
</comment>
<feature type="transmembrane region" description="Helical" evidence="19">
    <location>
        <begin position="374"/>
        <end position="392"/>
    </location>
</feature>